<feature type="transmembrane region" description="Helical" evidence="1">
    <location>
        <begin position="112"/>
        <end position="132"/>
    </location>
</feature>
<name>A0A1F5Z956_9BACT</name>
<feature type="transmembrane region" description="Helical" evidence="1">
    <location>
        <begin position="90"/>
        <end position="106"/>
    </location>
</feature>
<feature type="transmembrane region" description="Helical" evidence="1">
    <location>
        <begin position="222"/>
        <end position="245"/>
    </location>
</feature>
<evidence type="ECO:0008006" key="4">
    <source>
        <dbReference type="Google" id="ProtNLM"/>
    </source>
</evidence>
<dbReference type="AlphaFoldDB" id="A0A1F5Z956"/>
<evidence type="ECO:0000313" key="3">
    <source>
        <dbReference type="Proteomes" id="UP000176854"/>
    </source>
</evidence>
<organism evidence="2 3">
    <name type="scientific">Candidatus Gottesmanbacteria bacterium RBG_16_43_7</name>
    <dbReference type="NCBI Taxonomy" id="1798373"/>
    <lineage>
        <taxon>Bacteria</taxon>
        <taxon>Candidatus Gottesmaniibacteriota</taxon>
    </lineage>
</organism>
<feature type="transmembrane region" description="Helical" evidence="1">
    <location>
        <begin position="190"/>
        <end position="210"/>
    </location>
</feature>
<keyword evidence="1" id="KW-0812">Transmembrane</keyword>
<feature type="transmembrane region" description="Helical" evidence="1">
    <location>
        <begin position="366"/>
        <end position="386"/>
    </location>
</feature>
<feature type="transmembrane region" description="Helical" evidence="1">
    <location>
        <begin position="295"/>
        <end position="316"/>
    </location>
</feature>
<keyword evidence="1" id="KW-1133">Transmembrane helix</keyword>
<gene>
    <name evidence="2" type="ORF">A2154_03840</name>
</gene>
<protein>
    <recommendedName>
        <fullName evidence="4">Glycosyltransferase RgtA/B/C/D-like domain-containing protein</fullName>
    </recommendedName>
</protein>
<accession>A0A1F5Z956</accession>
<feature type="transmembrane region" description="Helical" evidence="1">
    <location>
        <begin position="392"/>
        <end position="412"/>
    </location>
</feature>
<feature type="transmembrane region" description="Helical" evidence="1">
    <location>
        <begin position="20"/>
        <end position="40"/>
    </location>
</feature>
<feature type="transmembrane region" description="Helical" evidence="1">
    <location>
        <begin position="328"/>
        <end position="345"/>
    </location>
</feature>
<comment type="caution">
    <text evidence="2">The sequence shown here is derived from an EMBL/GenBank/DDBJ whole genome shotgun (WGS) entry which is preliminary data.</text>
</comment>
<proteinExistence type="predicted"/>
<feature type="transmembrane region" description="Helical" evidence="1">
    <location>
        <begin position="144"/>
        <end position="170"/>
    </location>
</feature>
<feature type="transmembrane region" description="Helical" evidence="1">
    <location>
        <begin position="257"/>
        <end position="274"/>
    </location>
</feature>
<evidence type="ECO:0000313" key="2">
    <source>
        <dbReference type="EMBL" id="OGG08895.1"/>
    </source>
</evidence>
<keyword evidence="1" id="KW-0472">Membrane</keyword>
<dbReference type="EMBL" id="MFJC01000040">
    <property type="protein sequence ID" value="OGG08895.1"/>
    <property type="molecule type" value="Genomic_DNA"/>
</dbReference>
<dbReference type="Proteomes" id="UP000176854">
    <property type="component" value="Unassembled WGS sequence"/>
</dbReference>
<sequence length="555" mass="63354">MRKLRLIVGLLTKHFRSETFWTFIIIGTIFTLSAVPWIVKATNTPRGATFLPVHNSLSDYPFYTSIIAQGLAGQQMVYNRFTTEEQTGSPILGLYLIIGLIARVLGLADVHAVYHLARFILGGIWFMVIIWLTRKLLKSRLERLAALAFIAFSSSWPVFSRTPAGMAVSWHMSWWTELDPMQRAAFLPHYMIGHIMLVVVLGLFLTIPRLNWRNIIFIGANLWIMGFVHPPSFIICALVMITWTILTGRIRKLIKSIPGFILGSTSLVIIYRQYQIFPWSLSRGFEGLSFALDMGEYLLALGPVAVLGAIGFILIFANKSNKTDRVRFLALFLWIIISLVLVDRVRFFPFSSSALIRRLAVSNIRFLQVAIWVPLALAAAKTIYIIRRRFGFWVSAGLWTVLAALTFIGYPASMRTEAQKLYAGWYFSYPTDRFMSAVRSLAEITLPAETVLAMPLIGQIIPGYINRTVYTSGQIYQTYNIDEKMGKAWRFYRGELSDCEAYRLLKDNRIKSIFYGYDERNIGEGVKSYSFVLPWKDYSEVAVYRFIDAKPVECE</sequence>
<evidence type="ECO:0000256" key="1">
    <source>
        <dbReference type="SAM" id="Phobius"/>
    </source>
</evidence>
<reference evidence="2 3" key="1">
    <citation type="journal article" date="2016" name="Nat. Commun.">
        <title>Thousands of microbial genomes shed light on interconnected biogeochemical processes in an aquifer system.</title>
        <authorList>
            <person name="Anantharaman K."/>
            <person name="Brown C.T."/>
            <person name="Hug L.A."/>
            <person name="Sharon I."/>
            <person name="Castelle C.J."/>
            <person name="Probst A.J."/>
            <person name="Thomas B.C."/>
            <person name="Singh A."/>
            <person name="Wilkins M.J."/>
            <person name="Karaoz U."/>
            <person name="Brodie E.L."/>
            <person name="Williams K.H."/>
            <person name="Hubbard S.S."/>
            <person name="Banfield J.F."/>
        </authorList>
    </citation>
    <scope>NUCLEOTIDE SEQUENCE [LARGE SCALE GENOMIC DNA]</scope>
</reference>